<dbReference type="AlphaFoldDB" id="A0A1X0S6E8"/>
<proteinExistence type="predicted"/>
<evidence type="ECO:0000313" key="1">
    <source>
        <dbReference type="EMBL" id="ORE19749.1"/>
    </source>
</evidence>
<evidence type="ECO:0000313" key="2">
    <source>
        <dbReference type="Proteomes" id="UP000242381"/>
    </source>
</evidence>
<dbReference type="EMBL" id="KV921305">
    <property type="protein sequence ID" value="ORE19749.1"/>
    <property type="molecule type" value="Genomic_DNA"/>
</dbReference>
<accession>A0A1X0S6E8</accession>
<feature type="non-terminal residue" evidence="1">
    <location>
        <position position="1"/>
    </location>
</feature>
<name>A0A1X0S6E8_RHIZD</name>
<sequence length="148" mass="16949">MKGGSEATCHFIRDAFKIMANVYVKRSLLAHFEVVFNTNLVFPIMQAMMAMIKKNCYKLYFILSEEELVAMSVQLKKKKMHAMVNERQIYRADGVVRLGVTEDLEVGILKTAEPFKSDKSKVASDNSRDTCLVGNAQDHRRHVQVRIH</sequence>
<gene>
    <name evidence="1" type="ORF">BCV71DRAFT_282629</name>
</gene>
<organism evidence="1 2">
    <name type="scientific">Rhizopus microsporus</name>
    <dbReference type="NCBI Taxonomy" id="58291"/>
    <lineage>
        <taxon>Eukaryota</taxon>
        <taxon>Fungi</taxon>
        <taxon>Fungi incertae sedis</taxon>
        <taxon>Mucoromycota</taxon>
        <taxon>Mucoromycotina</taxon>
        <taxon>Mucoromycetes</taxon>
        <taxon>Mucorales</taxon>
        <taxon>Mucorineae</taxon>
        <taxon>Rhizopodaceae</taxon>
        <taxon>Rhizopus</taxon>
    </lineage>
</organism>
<protein>
    <submittedName>
        <fullName evidence="1">Uncharacterized protein</fullName>
    </submittedName>
</protein>
<dbReference type="OMA" id="GSEATCH"/>
<reference evidence="1 2" key="1">
    <citation type="journal article" date="2016" name="Proc. Natl. Acad. Sci. U.S.A.">
        <title>Lipid metabolic changes in an early divergent fungus govern the establishment of a mutualistic symbiosis with endobacteria.</title>
        <authorList>
            <person name="Lastovetsky O.A."/>
            <person name="Gaspar M.L."/>
            <person name="Mondo S.J."/>
            <person name="LaButti K.M."/>
            <person name="Sandor L."/>
            <person name="Grigoriev I.V."/>
            <person name="Henry S.A."/>
            <person name="Pawlowska T.E."/>
        </authorList>
    </citation>
    <scope>NUCLEOTIDE SEQUENCE [LARGE SCALE GENOMIC DNA]</scope>
    <source>
        <strain evidence="1 2">ATCC 11559</strain>
    </source>
</reference>
<dbReference type="VEuPathDB" id="FungiDB:BCV72DRAFT_257886"/>
<dbReference type="Proteomes" id="UP000242381">
    <property type="component" value="Unassembled WGS sequence"/>
</dbReference>